<dbReference type="RefSeq" id="WP_149816932.1">
    <property type="nucleotide sequence ID" value="NZ_VUOA01000019.1"/>
</dbReference>
<evidence type="ECO:0000313" key="2">
    <source>
        <dbReference type="EMBL" id="KAA2237249.1"/>
    </source>
</evidence>
<name>A0A5B2VG07_9HYPH</name>
<dbReference type="PROSITE" id="PS50222">
    <property type="entry name" value="EF_HAND_2"/>
    <property type="match status" value="1"/>
</dbReference>
<dbReference type="InterPro" id="IPR018247">
    <property type="entry name" value="EF_Hand_1_Ca_BS"/>
</dbReference>
<dbReference type="PROSITE" id="PS00018">
    <property type="entry name" value="EF_HAND_1"/>
    <property type="match status" value="2"/>
</dbReference>
<dbReference type="SUPFAM" id="SSF47473">
    <property type="entry name" value="EF-hand"/>
    <property type="match status" value="1"/>
</dbReference>
<dbReference type="Gene3D" id="1.10.238.10">
    <property type="entry name" value="EF-hand"/>
    <property type="match status" value="1"/>
</dbReference>
<dbReference type="InterPro" id="IPR011992">
    <property type="entry name" value="EF-hand-dom_pair"/>
</dbReference>
<comment type="caution">
    <text evidence="2">The sequence shown here is derived from an EMBL/GenBank/DDBJ whole genome shotgun (WGS) entry which is preliminary data.</text>
</comment>
<reference evidence="2 3" key="2">
    <citation type="submission" date="2019-09" db="EMBL/GenBank/DDBJ databases">
        <authorList>
            <person name="Jin C."/>
        </authorList>
    </citation>
    <scope>NUCLEOTIDE SEQUENCE [LARGE SCALE GENOMIC DNA]</scope>
    <source>
        <strain evidence="2 3">BN140002</strain>
    </source>
</reference>
<gene>
    <name evidence="2" type="ORF">F0L46_09565</name>
</gene>
<accession>A0A5B2VG07</accession>
<evidence type="ECO:0000313" key="3">
    <source>
        <dbReference type="Proteomes" id="UP000323142"/>
    </source>
</evidence>
<feature type="domain" description="EF-hand" evidence="1">
    <location>
        <begin position="200"/>
        <end position="235"/>
    </location>
</feature>
<protein>
    <recommendedName>
        <fullName evidence="1">EF-hand domain-containing protein</fullName>
    </recommendedName>
</protein>
<organism evidence="2 3">
    <name type="scientific">Salinarimonas soli</name>
    <dbReference type="NCBI Taxonomy" id="1638099"/>
    <lineage>
        <taxon>Bacteria</taxon>
        <taxon>Pseudomonadati</taxon>
        <taxon>Pseudomonadota</taxon>
        <taxon>Alphaproteobacteria</taxon>
        <taxon>Hyphomicrobiales</taxon>
        <taxon>Salinarimonadaceae</taxon>
        <taxon>Salinarimonas</taxon>
    </lineage>
</organism>
<sequence length="355" mass="35672">MSKDGLSYDRGLASFGSLVDLAARHAGEDGVLDAGEFKAFAKAAKLKGADLSMVDGADGSAKDGKVSMGELVARMGIADHADGVRGDNGLLSRKEVRGITRGCIGNAPLPNAAIGEVDAPGTAPTGDSLLDAMDGPSRRHSGAVTAGELFDFLVAAKDRNGRHLHGGDYRFNGDELKALAKATGLDEGKLAALAGSDGYLDIADLQRAVESGDTDGSGALSGDELADLLLPAADDEEPCCGPTCGAEATNPLFAAIDGSNPAHLGALTTGEVFDFLIQARGADGAPLHGGDDRFDGDEVAALAAATGFAASALARMAGADGILDATDIADAVAAADTSRDGTLDRGEFDGLSKAT</sequence>
<proteinExistence type="predicted"/>
<dbReference type="InterPro" id="IPR002048">
    <property type="entry name" value="EF_hand_dom"/>
</dbReference>
<dbReference type="AlphaFoldDB" id="A0A5B2VG07"/>
<dbReference type="OrthoDB" id="9801400at2"/>
<evidence type="ECO:0000259" key="1">
    <source>
        <dbReference type="PROSITE" id="PS50222"/>
    </source>
</evidence>
<keyword evidence="3" id="KW-1185">Reference proteome</keyword>
<dbReference type="GO" id="GO:0005509">
    <property type="term" value="F:calcium ion binding"/>
    <property type="evidence" value="ECO:0007669"/>
    <property type="project" value="InterPro"/>
</dbReference>
<dbReference type="Proteomes" id="UP000323142">
    <property type="component" value="Unassembled WGS sequence"/>
</dbReference>
<reference evidence="2 3" key="1">
    <citation type="submission" date="2019-09" db="EMBL/GenBank/DDBJ databases">
        <title>Salinarimonas rosea gen. nov., sp. nov., a new member of the a-2 subgroup of the Proteobacteria.</title>
        <authorList>
            <person name="Liu J."/>
        </authorList>
    </citation>
    <scope>NUCLEOTIDE SEQUENCE [LARGE SCALE GENOMIC DNA]</scope>
    <source>
        <strain evidence="2 3">BN140002</strain>
    </source>
</reference>
<dbReference type="EMBL" id="VUOA01000019">
    <property type="protein sequence ID" value="KAA2237249.1"/>
    <property type="molecule type" value="Genomic_DNA"/>
</dbReference>